<dbReference type="HOGENOM" id="CLU_087250_0_0_4"/>
<dbReference type="Proteomes" id="UP000017184">
    <property type="component" value="Chromosome"/>
</dbReference>
<evidence type="ECO:0000313" key="1">
    <source>
        <dbReference type="EMBL" id="AGX87496.1"/>
    </source>
</evidence>
<dbReference type="eggNOG" id="ENOG502Z7KX">
    <property type="taxonomic scope" value="Bacteria"/>
</dbReference>
<dbReference type="PATRIC" id="fig|946483.4.peg.1420"/>
<dbReference type="PANTHER" id="PTHR41260:SF1">
    <property type="entry name" value="PROTEIN ECSC"/>
    <property type="match status" value="1"/>
</dbReference>
<organism evidence="1 2">
    <name type="scientific">Candidatus Symbiobacter mobilis CR</name>
    <dbReference type="NCBI Taxonomy" id="946483"/>
    <lineage>
        <taxon>Bacteria</taxon>
        <taxon>Pseudomonadati</taxon>
        <taxon>Pseudomonadota</taxon>
        <taxon>Betaproteobacteria</taxon>
        <taxon>Burkholderiales</taxon>
        <taxon>Comamonadaceae</taxon>
    </lineage>
</organism>
<dbReference type="EMBL" id="CP004885">
    <property type="protein sequence ID" value="AGX87496.1"/>
    <property type="molecule type" value="Genomic_DNA"/>
</dbReference>
<keyword evidence="2" id="KW-1185">Reference proteome</keyword>
<sequence>MMDWKSEDDAALKTAITLLESPTITAKIANLVGTPLDSLLSKLPEGAQEKINETVKTALQKAADAALWSLENAPNTKASTLMHKVMAGASGAMGGAFGLPALAVELPISTTIMLRSIADIARSEGFDLHDWETKQWCIEVFALGGPNDADDATKSSYYAARGFMAQTATILSKQFADIAAKNMAAKNLSGLALSPGQAGSWLAALIERIAARFGIVITGKFAAQAMPIIGGFTGAGLNVMFTDFYQDMARGHFIVKRLEMIHGEEDIQKKYEEMRKAV</sequence>
<reference evidence="1 2" key="1">
    <citation type="journal article" date="2013" name="Genome Biol.">
        <title>Genomic analysis reveals key aspects of prokaryotic symbiosis in the phototrophic consortium "Chlorochromatium aggregatum".</title>
        <authorList>
            <person name="Liu Z."/>
            <person name="Muller J."/>
            <person name="Li T."/>
            <person name="Alvey R.M."/>
            <person name="Vogl K."/>
            <person name="Frigaard N.U."/>
            <person name="Rockwell N.C."/>
            <person name="Boyd E.S."/>
            <person name="Tomsho L.P."/>
            <person name="Schuster S.C."/>
            <person name="Henke P."/>
            <person name="Rohde M."/>
            <person name="Overmann J."/>
            <person name="Bryant D.A."/>
        </authorList>
    </citation>
    <scope>NUCLEOTIDE SEQUENCE [LARGE SCALE GENOMIC DNA]</scope>
    <source>
        <strain evidence="1">CR</strain>
    </source>
</reference>
<proteinExistence type="predicted"/>
<dbReference type="Pfam" id="PF12787">
    <property type="entry name" value="EcsC"/>
    <property type="match status" value="1"/>
</dbReference>
<name>U5N7I9_9BURK</name>
<evidence type="ECO:0000313" key="2">
    <source>
        <dbReference type="Proteomes" id="UP000017184"/>
    </source>
</evidence>
<dbReference type="KEGG" id="cbx:Cenrod_1409"/>
<dbReference type="PANTHER" id="PTHR41260">
    <property type="entry name" value="PROTEIN ECSC"/>
    <property type="match status" value="1"/>
</dbReference>
<dbReference type="RefSeq" id="WP_022772905.1">
    <property type="nucleotide sequence ID" value="NC_022576.1"/>
</dbReference>
<dbReference type="AlphaFoldDB" id="U5N7I9"/>
<dbReference type="InterPro" id="IPR024787">
    <property type="entry name" value="EcsC"/>
</dbReference>
<protein>
    <submittedName>
        <fullName evidence="1">LasA family protein</fullName>
    </submittedName>
</protein>
<gene>
    <name evidence="1" type="ORF">Cenrod_1409</name>
</gene>
<accession>U5N7I9</accession>
<dbReference type="STRING" id="946483.Cenrod_1409"/>